<protein>
    <submittedName>
        <fullName evidence="3">Serine carboxypeptidase-like protein</fullName>
    </submittedName>
</protein>
<dbReference type="OrthoDB" id="443318at2759"/>
<comment type="caution">
    <text evidence="3">The sequence shown here is derived from an EMBL/GenBank/DDBJ whole genome shotgun (WGS) entry which is preliminary data.</text>
</comment>
<evidence type="ECO:0000313" key="3">
    <source>
        <dbReference type="EMBL" id="GER43539.1"/>
    </source>
</evidence>
<dbReference type="InterPro" id="IPR029058">
    <property type="entry name" value="AB_hydrolase_fold"/>
</dbReference>
<dbReference type="Gene3D" id="3.40.50.1820">
    <property type="entry name" value="alpha/beta hydrolase"/>
    <property type="match status" value="1"/>
</dbReference>
<sequence>MLKCLPSPGTEEASVGDGGEPLGPMENPSLQLHRDLFVVGSAGIRAIQTENPKLTLGRLRFCTIYGKKLDFKLCSKKLATDERYVGGGIFLSEGGSGIRIVPKEPIAACHLGARRGISERNLTFLSIQRTTQMILIQRYVTVEPNAGRALFYYFAESENPTNKPLVLWLNGGPGCSSIGNGAMSELGAFRIGNADMDSVDTTTGLISDFDPCTVDYVADYLNNPEVQNALHANTTHISGPWAGCIDEIRNNWMDAPNSMLPVIKSLMARGIEFGSTDALIPVTSTEYSMTKLGLPIKTPWYVNEKEVGGYAVGYQM</sequence>
<keyword evidence="3" id="KW-0378">Hydrolase</keyword>
<gene>
    <name evidence="3" type="ORF">STAS_20397</name>
</gene>
<dbReference type="SUPFAM" id="SSF53474">
    <property type="entry name" value="alpha/beta-Hydrolases"/>
    <property type="match status" value="2"/>
</dbReference>
<evidence type="ECO:0000313" key="4">
    <source>
        <dbReference type="Proteomes" id="UP000325081"/>
    </source>
</evidence>
<comment type="similarity">
    <text evidence="1">Belongs to the peptidase S10 family.</text>
</comment>
<dbReference type="PANTHER" id="PTHR11802">
    <property type="entry name" value="SERINE PROTEASE FAMILY S10 SERINE CARBOXYPEPTIDASE"/>
    <property type="match status" value="1"/>
</dbReference>
<dbReference type="Pfam" id="PF00450">
    <property type="entry name" value="Peptidase_S10"/>
    <property type="match status" value="2"/>
</dbReference>
<evidence type="ECO:0000256" key="2">
    <source>
        <dbReference type="SAM" id="MobiDB-lite"/>
    </source>
</evidence>
<evidence type="ECO:0000256" key="1">
    <source>
        <dbReference type="ARBA" id="ARBA00009431"/>
    </source>
</evidence>
<dbReference type="GO" id="GO:0004185">
    <property type="term" value="F:serine-type carboxypeptidase activity"/>
    <property type="evidence" value="ECO:0007669"/>
    <property type="project" value="InterPro"/>
</dbReference>
<reference evidence="4" key="1">
    <citation type="journal article" date="2019" name="Curr. Biol.">
        <title>Genome Sequence of Striga asiatica Provides Insight into the Evolution of Plant Parasitism.</title>
        <authorList>
            <person name="Yoshida S."/>
            <person name="Kim S."/>
            <person name="Wafula E.K."/>
            <person name="Tanskanen J."/>
            <person name="Kim Y.M."/>
            <person name="Honaas L."/>
            <person name="Yang Z."/>
            <person name="Spallek T."/>
            <person name="Conn C.E."/>
            <person name="Ichihashi Y."/>
            <person name="Cheong K."/>
            <person name="Cui S."/>
            <person name="Der J.P."/>
            <person name="Gundlach H."/>
            <person name="Jiao Y."/>
            <person name="Hori C."/>
            <person name="Ishida J.K."/>
            <person name="Kasahara H."/>
            <person name="Kiba T."/>
            <person name="Kim M.S."/>
            <person name="Koo N."/>
            <person name="Laohavisit A."/>
            <person name="Lee Y.H."/>
            <person name="Lumba S."/>
            <person name="McCourt P."/>
            <person name="Mortimer J.C."/>
            <person name="Mutuku J.M."/>
            <person name="Nomura T."/>
            <person name="Sasaki-Sekimoto Y."/>
            <person name="Seto Y."/>
            <person name="Wang Y."/>
            <person name="Wakatake T."/>
            <person name="Sakakibara H."/>
            <person name="Demura T."/>
            <person name="Yamaguchi S."/>
            <person name="Yoneyama K."/>
            <person name="Manabe R.I."/>
            <person name="Nelson D.C."/>
            <person name="Schulman A.H."/>
            <person name="Timko M.P."/>
            <person name="dePamphilis C.W."/>
            <person name="Choi D."/>
            <person name="Shirasu K."/>
        </authorList>
    </citation>
    <scope>NUCLEOTIDE SEQUENCE [LARGE SCALE GENOMIC DNA]</scope>
    <source>
        <strain evidence="4">cv. UVA1</strain>
    </source>
</reference>
<dbReference type="Gene3D" id="6.10.250.940">
    <property type="match status" value="1"/>
</dbReference>
<dbReference type="EMBL" id="BKCP01006627">
    <property type="protein sequence ID" value="GER43539.1"/>
    <property type="molecule type" value="Genomic_DNA"/>
</dbReference>
<dbReference type="PANTHER" id="PTHR11802:SF460">
    <property type="entry name" value="CARBOXYPEPTIDASE"/>
    <property type="match status" value="1"/>
</dbReference>
<dbReference type="Proteomes" id="UP000325081">
    <property type="component" value="Unassembled WGS sequence"/>
</dbReference>
<proteinExistence type="inferred from homology"/>
<feature type="region of interest" description="Disordered" evidence="2">
    <location>
        <begin position="1"/>
        <end position="25"/>
    </location>
</feature>
<keyword evidence="3" id="KW-0121">Carboxypeptidase</keyword>
<keyword evidence="4" id="KW-1185">Reference proteome</keyword>
<keyword evidence="3" id="KW-0645">Protease</keyword>
<dbReference type="InterPro" id="IPR001563">
    <property type="entry name" value="Peptidase_S10"/>
</dbReference>
<accession>A0A5A7QE50</accession>
<dbReference type="AlphaFoldDB" id="A0A5A7QE50"/>
<organism evidence="3 4">
    <name type="scientific">Striga asiatica</name>
    <name type="common">Asiatic witchweed</name>
    <name type="synonym">Buchnera asiatica</name>
    <dbReference type="NCBI Taxonomy" id="4170"/>
    <lineage>
        <taxon>Eukaryota</taxon>
        <taxon>Viridiplantae</taxon>
        <taxon>Streptophyta</taxon>
        <taxon>Embryophyta</taxon>
        <taxon>Tracheophyta</taxon>
        <taxon>Spermatophyta</taxon>
        <taxon>Magnoliopsida</taxon>
        <taxon>eudicotyledons</taxon>
        <taxon>Gunneridae</taxon>
        <taxon>Pentapetalae</taxon>
        <taxon>asterids</taxon>
        <taxon>lamiids</taxon>
        <taxon>Lamiales</taxon>
        <taxon>Orobanchaceae</taxon>
        <taxon>Buchnereae</taxon>
        <taxon>Striga</taxon>
    </lineage>
</organism>
<dbReference type="GO" id="GO:0006508">
    <property type="term" value="P:proteolysis"/>
    <property type="evidence" value="ECO:0007669"/>
    <property type="project" value="InterPro"/>
</dbReference>
<dbReference type="GO" id="GO:0005773">
    <property type="term" value="C:vacuole"/>
    <property type="evidence" value="ECO:0007669"/>
    <property type="project" value="TreeGrafter"/>
</dbReference>
<name>A0A5A7QE50_STRAF</name>